<proteinExistence type="predicted"/>
<reference evidence="4 5" key="1">
    <citation type="submission" date="2018-09" db="EMBL/GenBank/DDBJ databases">
        <title>Genomic Encyclopedia of Archaeal and Bacterial Type Strains, Phase II (KMG-II): from individual species to whole genera.</title>
        <authorList>
            <person name="Goeker M."/>
        </authorList>
    </citation>
    <scope>NUCLEOTIDE SEQUENCE [LARGE SCALE GENOMIC DNA]</scope>
    <source>
        <strain evidence="4 5">DSM 13151</strain>
    </source>
</reference>
<dbReference type="Pfam" id="PF00963">
    <property type="entry name" value="Cohesin"/>
    <property type="match status" value="1"/>
</dbReference>
<dbReference type="InterPro" id="IPR002102">
    <property type="entry name" value="Cohesin_dom"/>
</dbReference>
<feature type="compositionally biased region" description="Basic and acidic residues" evidence="1">
    <location>
        <begin position="189"/>
        <end position="203"/>
    </location>
</feature>
<dbReference type="Proteomes" id="UP000283805">
    <property type="component" value="Unassembled WGS sequence"/>
</dbReference>
<organism evidence="4 5">
    <name type="scientific">Halopiger aswanensis</name>
    <dbReference type="NCBI Taxonomy" id="148449"/>
    <lineage>
        <taxon>Archaea</taxon>
        <taxon>Methanobacteriati</taxon>
        <taxon>Methanobacteriota</taxon>
        <taxon>Stenosarchaea group</taxon>
        <taxon>Halobacteria</taxon>
        <taxon>Halobacteriales</taxon>
        <taxon>Natrialbaceae</taxon>
        <taxon>Halopiger</taxon>
    </lineage>
</organism>
<gene>
    <name evidence="4" type="ORF">ATJ93_4417</name>
</gene>
<evidence type="ECO:0000259" key="3">
    <source>
        <dbReference type="Pfam" id="PF00963"/>
    </source>
</evidence>
<evidence type="ECO:0000313" key="4">
    <source>
        <dbReference type="EMBL" id="RKD88101.1"/>
    </source>
</evidence>
<dbReference type="InterPro" id="IPR008965">
    <property type="entry name" value="CBM2/CBM3_carb-bd_dom_sf"/>
</dbReference>
<feature type="region of interest" description="Disordered" evidence="1">
    <location>
        <begin position="172"/>
        <end position="244"/>
    </location>
</feature>
<evidence type="ECO:0000313" key="5">
    <source>
        <dbReference type="Proteomes" id="UP000283805"/>
    </source>
</evidence>
<dbReference type="OrthoDB" id="157640at2157"/>
<evidence type="ECO:0000256" key="1">
    <source>
        <dbReference type="SAM" id="MobiDB-lite"/>
    </source>
</evidence>
<evidence type="ECO:0000256" key="2">
    <source>
        <dbReference type="SAM" id="Phobius"/>
    </source>
</evidence>
<feature type="compositionally biased region" description="Low complexity" evidence="1">
    <location>
        <begin position="229"/>
        <end position="242"/>
    </location>
</feature>
<dbReference type="EMBL" id="RAPO01000006">
    <property type="protein sequence ID" value="RKD88101.1"/>
    <property type="molecule type" value="Genomic_DNA"/>
</dbReference>
<sequence length="275" mass="27982">MTGPTRARRAVSLVVLATLVIALCVTTAIGPVAAGDQTAIVWSEPDTVTVAPGETVELEVVLQSAGSHDAGVEAVRLVAQYHPDYLSVVDVEQGPWLAGDGSGNDSGVDVQTAETIADENGTAILEQRRDPDAGGVSGVGTIATVTVEVAEDAPAATTDIAFDATDVSLTSEWPTPVVDEPTTIEIDGGGERVAPDEFDHPDPDEFDLEETADTNSTTGDGADGDDATESAGSGSAETADATESIPGFTIVGTAGVGAVLIVLSGLAVRRNRSQR</sequence>
<keyword evidence="2" id="KW-0812">Transmembrane</keyword>
<dbReference type="GO" id="GO:0030246">
    <property type="term" value="F:carbohydrate binding"/>
    <property type="evidence" value="ECO:0007669"/>
    <property type="project" value="InterPro"/>
</dbReference>
<dbReference type="Gene3D" id="2.60.40.680">
    <property type="match status" value="1"/>
</dbReference>
<accession>A0A419VXY5</accession>
<name>A0A419VXY5_9EURY</name>
<dbReference type="GO" id="GO:0000272">
    <property type="term" value="P:polysaccharide catabolic process"/>
    <property type="evidence" value="ECO:0007669"/>
    <property type="project" value="InterPro"/>
</dbReference>
<protein>
    <submittedName>
        <fullName evidence="4">Cohesin domain-containing protein</fullName>
    </submittedName>
</protein>
<feature type="transmembrane region" description="Helical" evidence="2">
    <location>
        <begin position="245"/>
        <end position="268"/>
    </location>
</feature>
<dbReference type="AlphaFoldDB" id="A0A419VXY5"/>
<keyword evidence="2" id="KW-0472">Membrane</keyword>
<dbReference type="SUPFAM" id="SSF49384">
    <property type="entry name" value="Carbohydrate-binding domain"/>
    <property type="match status" value="1"/>
</dbReference>
<keyword evidence="5" id="KW-1185">Reference proteome</keyword>
<feature type="domain" description="Cohesin" evidence="3">
    <location>
        <begin position="45"/>
        <end position="165"/>
    </location>
</feature>
<keyword evidence="2" id="KW-1133">Transmembrane helix</keyword>
<dbReference type="RefSeq" id="WP_120246723.1">
    <property type="nucleotide sequence ID" value="NZ_RAPO01000006.1"/>
</dbReference>
<comment type="caution">
    <text evidence="4">The sequence shown here is derived from an EMBL/GenBank/DDBJ whole genome shotgun (WGS) entry which is preliminary data.</text>
</comment>